<protein>
    <submittedName>
        <fullName evidence="8">Peptidoglycan bridge formation glycyltransferase FemA/FemB family protein</fullName>
    </submittedName>
</protein>
<dbReference type="InterPro" id="IPR003447">
    <property type="entry name" value="FEMABX"/>
</dbReference>
<dbReference type="PROSITE" id="PS51191">
    <property type="entry name" value="FEMABX"/>
    <property type="match status" value="1"/>
</dbReference>
<evidence type="ECO:0000259" key="7">
    <source>
        <dbReference type="Pfam" id="PF13480"/>
    </source>
</evidence>
<dbReference type="PANTHER" id="PTHR36174">
    <property type="entry name" value="LIPID II:GLYCINE GLYCYLTRANSFERASE"/>
    <property type="match status" value="1"/>
</dbReference>
<keyword evidence="4" id="KW-0573">Peptidoglycan synthesis</keyword>
<dbReference type="InterPro" id="IPR038740">
    <property type="entry name" value="BioF2-like_GNAT_dom"/>
</dbReference>
<evidence type="ECO:0000256" key="1">
    <source>
        <dbReference type="ARBA" id="ARBA00009943"/>
    </source>
</evidence>
<feature type="domain" description="BioF2-like acetyltransferase" evidence="7">
    <location>
        <begin position="190"/>
        <end position="309"/>
    </location>
</feature>
<gene>
    <name evidence="8" type="ORF">NDI38_03225</name>
</gene>
<evidence type="ECO:0000256" key="4">
    <source>
        <dbReference type="ARBA" id="ARBA00022984"/>
    </source>
</evidence>
<evidence type="ECO:0000256" key="5">
    <source>
        <dbReference type="ARBA" id="ARBA00023315"/>
    </source>
</evidence>
<dbReference type="PANTHER" id="PTHR36174:SF1">
    <property type="entry name" value="LIPID II:GLYCINE GLYCYLTRANSFERASE"/>
    <property type="match status" value="1"/>
</dbReference>
<accession>A0ABV0KEI6</accession>
<evidence type="ECO:0000313" key="9">
    <source>
        <dbReference type="Proteomes" id="UP001476950"/>
    </source>
</evidence>
<dbReference type="Gene3D" id="3.40.630.30">
    <property type="match status" value="2"/>
</dbReference>
<keyword evidence="3" id="KW-0133">Cell shape</keyword>
<keyword evidence="6" id="KW-0961">Cell wall biogenesis/degradation</keyword>
<keyword evidence="9" id="KW-1185">Reference proteome</keyword>
<keyword evidence="2" id="KW-0808">Transferase</keyword>
<comment type="similarity">
    <text evidence="1">Belongs to the FemABX family.</text>
</comment>
<dbReference type="EMBL" id="JAMPLM010000002">
    <property type="protein sequence ID" value="MEP1057433.1"/>
    <property type="molecule type" value="Genomic_DNA"/>
</dbReference>
<evidence type="ECO:0000256" key="6">
    <source>
        <dbReference type="ARBA" id="ARBA00023316"/>
    </source>
</evidence>
<dbReference type="Proteomes" id="UP001476950">
    <property type="component" value="Unassembled WGS sequence"/>
</dbReference>
<organism evidence="8 9">
    <name type="scientific">Stenomitos frigidus AS-A4</name>
    <dbReference type="NCBI Taxonomy" id="2933935"/>
    <lineage>
        <taxon>Bacteria</taxon>
        <taxon>Bacillati</taxon>
        <taxon>Cyanobacteriota</taxon>
        <taxon>Cyanophyceae</taxon>
        <taxon>Leptolyngbyales</taxon>
        <taxon>Leptolyngbyaceae</taxon>
        <taxon>Stenomitos</taxon>
    </lineage>
</organism>
<name>A0ABV0KEI6_9CYAN</name>
<dbReference type="InterPro" id="IPR050644">
    <property type="entry name" value="PG_Glycine_Bridge_Synth"/>
</dbReference>
<evidence type="ECO:0000313" key="8">
    <source>
        <dbReference type="EMBL" id="MEP1057433.1"/>
    </source>
</evidence>
<dbReference type="Pfam" id="PF13480">
    <property type="entry name" value="Acetyltransf_6"/>
    <property type="match status" value="1"/>
</dbReference>
<keyword evidence="5" id="KW-0012">Acyltransferase</keyword>
<dbReference type="SUPFAM" id="SSF55729">
    <property type="entry name" value="Acyl-CoA N-acyltransferases (Nat)"/>
    <property type="match status" value="2"/>
</dbReference>
<proteinExistence type="inferred from homology"/>
<evidence type="ECO:0000256" key="2">
    <source>
        <dbReference type="ARBA" id="ARBA00022679"/>
    </source>
</evidence>
<reference evidence="8 9" key="1">
    <citation type="submission" date="2022-04" db="EMBL/GenBank/DDBJ databases">
        <title>Positive selection, recombination, and allopatry shape intraspecific diversity of widespread and dominant cyanobacteria.</title>
        <authorList>
            <person name="Wei J."/>
            <person name="Shu W."/>
            <person name="Hu C."/>
        </authorList>
    </citation>
    <scope>NUCLEOTIDE SEQUENCE [LARGE SCALE GENOMIC DNA]</scope>
    <source>
        <strain evidence="8 9">AS-A4</strain>
    </source>
</reference>
<dbReference type="InterPro" id="IPR016181">
    <property type="entry name" value="Acyl_CoA_acyltransferase"/>
</dbReference>
<sequence length="362" mass="41157">MLTKLLESVKPSGQLTMRLLTLDDRTQWDTLIQTLPTGCFMQSWAWADFKVLEGYQAFRYGLFAEKTSAENPLADKNLAEQVLVGGCFFYYYPCGYTANLLFAPGAPCFMPGFEQEGMTLLLEQASVLAEKLGAIALRIEPLLAQKPTYLDRFVPAPVELLPSETLLIDLQPQTAAILAAMKPKGRYNIRLSQRYGVQTQFTTDMQALPLFYNLFWETVKRQHFFGEPYRFFINLCQTLFAAQMAEIGLATWRGEVLTAVLVLYWGDRATYLYGGRSTDYPHVMASYGLHWAAMQRAKARGCKHYDFYGYTCNPNHNYAKFSQFKRQFGGTSVTTIGAHDYFFYNQLAGTLIGLLKRVKREG</sequence>
<evidence type="ECO:0000256" key="3">
    <source>
        <dbReference type="ARBA" id="ARBA00022960"/>
    </source>
</evidence>
<comment type="caution">
    <text evidence="8">The sequence shown here is derived from an EMBL/GenBank/DDBJ whole genome shotgun (WGS) entry which is preliminary data.</text>
</comment>
<dbReference type="RefSeq" id="WP_190450395.1">
    <property type="nucleotide sequence ID" value="NZ_JAMPLM010000002.1"/>
</dbReference>